<evidence type="ECO:0000313" key="7">
    <source>
        <dbReference type="EMBL" id="BDZ45201.1"/>
    </source>
</evidence>
<gene>
    <name evidence="7" type="ORF">GCM10025866_11100</name>
</gene>
<dbReference type="InterPro" id="IPR036188">
    <property type="entry name" value="FAD/NAD-bd_sf"/>
</dbReference>
<reference evidence="8" key="1">
    <citation type="journal article" date="2019" name="Int. J. Syst. Evol. Microbiol.">
        <title>The Global Catalogue of Microorganisms (GCM) 10K type strain sequencing project: providing services to taxonomists for standard genome sequencing and annotation.</title>
        <authorList>
            <consortium name="The Broad Institute Genomics Platform"/>
            <consortium name="The Broad Institute Genome Sequencing Center for Infectious Disease"/>
            <person name="Wu L."/>
            <person name="Ma J."/>
        </authorList>
    </citation>
    <scope>NUCLEOTIDE SEQUENCE [LARGE SCALE GENOMIC DNA]</scope>
    <source>
        <strain evidence="8">NBRC 108725</strain>
    </source>
</reference>
<evidence type="ECO:0000313" key="8">
    <source>
        <dbReference type="Proteomes" id="UP001321498"/>
    </source>
</evidence>
<dbReference type="Pfam" id="PF14759">
    <property type="entry name" value="Reductase_C"/>
    <property type="match status" value="1"/>
</dbReference>
<sequence length="411" mass="43571">MSDPVVIVGASLGGLRTAEALRRSGYAGPVTVFGDEPHAPYNRPPLSKDVLAGGEVTHAAVAFPQRAATADVLWRLGTRIGSADLERRRVRTADGEEVGYRALVVATGLRPKRLFPRTAALAGAFALRTLDDAGELSAALTPGTRVVIAGSGFVGCEVAATARQLGCEVTVVGSSGLPMLGPLGEALAEDLMERHEQRGVSFHMGTHVAEVIGRDLVEGVRLADGSELACQVLVEAIGSVHNTEWLSGNDVDADLGLRTDSAMRVLRVDGSPWPDVFAVGDVARFPNAIYGDTPASIEHWNIPTETAKRAGRVLALQLAGDPGLADAVAERFAPIPSFWSDQYDIRLLAYGLPALADRVELLAGRRGEDCVYGYFVGAELVGVCGIGMRSEVMRHRDEVSRYGQLPIGETD</sequence>
<proteinExistence type="predicted"/>
<dbReference type="EMBL" id="AP027731">
    <property type="protein sequence ID" value="BDZ45201.1"/>
    <property type="molecule type" value="Genomic_DNA"/>
</dbReference>
<evidence type="ECO:0000259" key="5">
    <source>
        <dbReference type="Pfam" id="PF07992"/>
    </source>
</evidence>
<organism evidence="7 8">
    <name type="scientific">Naasia aerilata</name>
    <dbReference type="NCBI Taxonomy" id="1162966"/>
    <lineage>
        <taxon>Bacteria</taxon>
        <taxon>Bacillati</taxon>
        <taxon>Actinomycetota</taxon>
        <taxon>Actinomycetes</taxon>
        <taxon>Micrococcales</taxon>
        <taxon>Microbacteriaceae</taxon>
        <taxon>Naasia</taxon>
    </lineage>
</organism>
<dbReference type="RefSeq" id="WP_286278591.1">
    <property type="nucleotide sequence ID" value="NZ_AP027731.1"/>
</dbReference>
<dbReference type="PRINTS" id="PR00368">
    <property type="entry name" value="FADPNR"/>
</dbReference>
<dbReference type="InterPro" id="IPR028202">
    <property type="entry name" value="Reductase_C"/>
</dbReference>
<comment type="cofactor">
    <cofactor evidence="1">
        <name>FAD</name>
        <dbReference type="ChEBI" id="CHEBI:57692"/>
    </cofactor>
</comment>
<feature type="domain" description="FAD/NAD(P)-binding" evidence="5">
    <location>
        <begin position="5"/>
        <end position="287"/>
    </location>
</feature>
<keyword evidence="8" id="KW-1185">Reference proteome</keyword>
<dbReference type="InterPro" id="IPR023753">
    <property type="entry name" value="FAD/NAD-binding_dom"/>
</dbReference>
<feature type="domain" description="Reductase C-terminal" evidence="6">
    <location>
        <begin position="338"/>
        <end position="398"/>
    </location>
</feature>
<protein>
    <submittedName>
        <fullName evidence="7">Pyridine nucleotide-disulfide oxidoreductase</fullName>
    </submittedName>
</protein>
<evidence type="ECO:0000256" key="3">
    <source>
        <dbReference type="ARBA" id="ARBA00022827"/>
    </source>
</evidence>
<dbReference type="Proteomes" id="UP001321498">
    <property type="component" value="Chromosome"/>
</dbReference>
<evidence type="ECO:0000256" key="2">
    <source>
        <dbReference type="ARBA" id="ARBA00022630"/>
    </source>
</evidence>
<dbReference type="SUPFAM" id="SSF55424">
    <property type="entry name" value="FAD/NAD-linked reductases, dimerisation (C-terminal) domain"/>
    <property type="match status" value="1"/>
</dbReference>
<dbReference type="SUPFAM" id="SSF51905">
    <property type="entry name" value="FAD/NAD(P)-binding domain"/>
    <property type="match status" value="1"/>
</dbReference>
<dbReference type="Pfam" id="PF07992">
    <property type="entry name" value="Pyr_redox_2"/>
    <property type="match status" value="1"/>
</dbReference>
<dbReference type="PANTHER" id="PTHR43557:SF2">
    <property type="entry name" value="RIESKE DOMAIN-CONTAINING PROTEIN-RELATED"/>
    <property type="match status" value="1"/>
</dbReference>
<accession>A0ABM8GAG0</accession>
<keyword evidence="3" id="KW-0274">FAD</keyword>
<dbReference type="Gene3D" id="3.50.50.60">
    <property type="entry name" value="FAD/NAD(P)-binding domain"/>
    <property type="match status" value="2"/>
</dbReference>
<evidence type="ECO:0000259" key="6">
    <source>
        <dbReference type="Pfam" id="PF14759"/>
    </source>
</evidence>
<evidence type="ECO:0000256" key="1">
    <source>
        <dbReference type="ARBA" id="ARBA00001974"/>
    </source>
</evidence>
<name>A0ABM8GAG0_9MICO</name>
<dbReference type="InterPro" id="IPR050446">
    <property type="entry name" value="FAD-oxidoreductase/Apoptosis"/>
</dbReference>
<evidence type="ECO:0000256" key="4">
    <source>
        <dbReference type="ARBA" id="ARBA00023002"/>
    </source>
</evidence>
<dbReference type="InterPro" id="IPR016156">
    <property type="entry name" value="FAD/NAD-linked_Rdtase_dimer_sf"/>
</dbReference>
<dbReference type="PRINTS" id="PR00411">
    <property type="entry name" value="PNDRDTASEI"/>
</dbReference>
<dbReference type="Gene3D" id="3.30.390.30">
    <property type="match status" value="1"/>
</dbReference>
<keyword evidence="2" id="KW-0285">Flavoprotein</keyword>
<keyword evidence="4" id="KW-0560">Oxidoreductase</keyword>
<dbReference type="PANTHER" id="PTHR43557">
    <property type="entry name" value="APOPTOSIS-INDUCING FACTOR 1"/>
    <property type="match status" value="1"/>
</dbReference>